<feature type="domain" description="DUF4789" evidence="2">
    <location>
        <begin position="57"/>
        <end position="103"/>
    </location>
</feature>
<protein>
    <recommendedName>
        <fullName evidence="2">DUF4789 domain-containing protein</fullName>
    </recommendedName>
</protein>
<feature type="signal peptide" evidence="1">
    <location>
        <begin position="1"/>
        <end position="30"/>
    </location>
</feature>
<proteinExistence type="predicted"/>
<name>A0A067QN93_ZOONE</name>
<reference evidence="3 4" key="1">
    <citation type="journal article" date="2014" name="Nat. Commun.">
        <title>Molecular traces of alternative social organization in a termite genome.</title>
        <authorList>
            <person name="Terrapon N."/>
            <person name="Li C."/>
            <person name="Robertson H.M."/>
            <person name="Ji L."/>
            <person name="Meng X."/>
            <person name="Booth W."/>
            <person name="Chen Z."/>
            <person name="Childers C.P."/>
            <person name="Glastad K.M."/>
            <person name="Gokhale K."/>
            <person name="Gowin J."/>
            <person name="Gronenberg W."/>
            <person name="Hermansen R.A."/>
            <person name="Hu H."/>
            <person name="Hunt B.G."/>
            <person name="Huylmans A.K."/>
            <person name="Khalil S.M."/>
            <person name="Mitchell R.D."/>
            <person name="Munoz-Torres M.C."/>
            <person name="Mustard J.A."/>
            <person name="Pan H."/>
            <person name="Reese J.T."/>
            <person name="Scharf M.E."/>
            <person name="Sun F."/>
            <person name="Vogel H."/>
            <person name="Xiao J."/>
            <person name="Yang W."/>
            <person name="Yang Z."/>
            <person name="Yang Z."/>
            <person name="Zhou J."/>
            <person name="Zhu J."/>
            <person name="Brent C.S."/>
            <person name="Elsik C.G."/>
            <person name="Goodisman M.A."/>
            <person name="Liberles D.A."/>
            <person name="Roe R.M."/>
            <person name="Vargo E.L."/>
            <person name="Vilcinskas A."/>
            <person name="Wang J."/>
            <person name="Bornberg-Bauer E."/>
            <person name="Korb J."/>
            <person name="Zhang G."/>
            <person name="Liebig J."/>
        </authorList>
    </citation>
    <scope>NUCLEOTIDE SEQUENCE [LARGE SCALE GENOMIC DNA]</scope>
    <source>
        <tissue evidence="3">Whole organism</tissue>
    </source>
</reference>
<dbReference type="Proteomes" id="UP000027135">
    <property type="component" value="Unassembled WGS sequence"/>
</dbReference>
<evidence type="ECO:0000313" key="4">
    <source>
        <dbReference type="Proteomes" id="UP000027135"/>
    </source>
</evidence>
<evidence type="ECO:0000256" key="1">
    <source>
        <dbReference type="SAM" id="SignalP"/>
    </source>
</evidence>
<dbReference type="AlphaFoldDB" id="A0A067QN93"/>
<dbReference type="eggNOG" id="ENOG502SXX7">
    <property type="taxonomic scope" value="Eukaryota"/>
</dbReference>
<organism evidence="3 4">
    <name type="scientific">Zootermopsis nevadensis</name>
    <name type="common">Dampwood termite</name>
    <dbReference type="NCBI Taxonomy" id="136037"/>
    <lineage>
        <taxon>Eukaryota</taxon>
        <taxon>Metazoa</taxon>
        <taxon>Ecdysozoa</taxon>
        <taxon>Arthropoda</taxon>
        <taxon>Hexapoda</taxon>
        <taxon>Insecta</taxon>
        <taxon>Pterygota</taxon>
        <taxon>Neoptera</taxon>
        <taxon>Polyneoptera</taxon>
        <taxon>Dictyoptera</taxon>
        <taxon>Blattodea</taxon>
        <taxon>Blattoidea</taxon>
        <taxon>Termitoidae</taxon>
        <taxon>Termopsidae</taxon>
        <taxon>Zootermopsis</taxon>
    </lineage>
</organism>
<feature type="chain" id="PRO_5001644180" description="DUF4789 domain-containing protein" evidence="1">
    <location>
        <begin position="31"/>
        <end position="106"/>
    </location>
</feature>
<sequence>MTGCLRMTPTSYSFLLFNTLVALITNEANALSHFRCNVKTSDRLFFPDQLEYLQVWASHCACDDLIYWPPNNRCYKESTQGPCSIGRILVFDRTKIEPRCETSSEQ</sequence>
<evidence type="ECO:0000259" key="2">
    <source>
        <dbReference type="Pfam" id="PF16033"/>
    </source>
</evidence>
<evidence type="ECO:0000313" key="3">
    <source>
        <dbReference type="EMBL" id="KDR09779.1"/>
    </source>
</evidence>
<dbReference type="InterPro" id="IPR031993">
    <property type="entry name" value="DUF4789"/>
</dbReference>
<keyword evidence="4" id="KW-1185">Reference proteome</keyword>
<dbReference type="OMA" id="WISCIRA"/>
<dbReference type="InParanoid" id="A0A067QN93"/>
<gene>
    <name evidence="3" type="ORF">L798_00272</name>
</gene>
<dbReference type="EMBL" id="KK853216">
    <property type="protein sequence ID" value="KDR09779.1"/>
    <property type="molecule type" value="Genomic_DNA"/>
</dbReference>
<accession>A0A067QN93</accession>
<dbReference type="Pfam" id="PF16033">
    <property type="entry name" value="DUF4789"/>
    <property type="match status" value="1"/>
</dbReference>
<keyword evidence="1" id="KW-0732">Signal</keyword>